<name>A0A8J3T0H9_9ACTN</name>
<dbReference type="GO" id="GO:0000036">
    <property type="term" value="F:acyl carrier activity"/>
    <property type="evidence" value="ECO:0007669"/>
    <property type="project" value="UniProtKB-UniRule"/>
</dbReference>
<comment type="pathway">
    <text evidence="7">Lipid metabolism; fatty acid biosynthesis.</text>
</comment>
<comment type="function">
    <text evidence="7">Carrier of the growing fatty acid chain in fatty acid biosynthesis.</text>
</comment>
<evidence type="ECO:0000256" key="6">
    <source>
        <dbReference type="ARBA" id="ARBA00023160"/>
    </source>
</evidence>
<dbReference type="Gene3D" id="1.10.1200.10">
    <property type="entry name" value="ACP-like"/>
    <property type="match status" value="1"/>
</dbReference>
<feature type="domain" description="Carrier" evidence="8">
    <location>
        <begin position="1"/>
        <end position="79"/>
    </location>
</feature>
<dbReference type="HAMAP" id="MF_01217">
    <property type="entry name" value="Acyl_carrier"/>
    <property type="match status" value="1"/>
</dbReference>
<dbReference type="Proteomes" id="UP000634476">
    <property type="component" value="Unassembled WGS sequence"/>
</dbReference>
<evidence type="ECO:0000259" key="8">
    <source>
        <dbReference type="PROSITE" id="PS50075"/>
    </source>
</evidence>
<sequence length="84" mass="9020">MSKERVLAEFAEIVHEVAGIPVAEVQAGSHLRDDLDIDSLSLVEIMVAVEEKFGVATPDEIAADLETVSAVLDHIERNQPAGVL</sequence>
<evidence type="ECO:0000256" key="5">
    <source>
        <dbReference type="ARBA" id="ARBA00023098"/>
    </source>
</evidence>
<dbReference type="SUPFAM" id="SSF47336">
    <property type="entry name" value="ACP-like"/>
    <property type="match status" value="1"/>
</dbReference>
<evidence type="ECO:0000256" key="2">
    <source>
        <dbReference type="ARBA" id="ARBA00022516"/>
    </source>
</evidence>
<comment type="subcellular location">
    <subcellularLocation>
        <location evidence="7">Cytoplasm</location>
    </subcellularLocation>
</comment>
<dbReference type="GO" id="GO:0005829">
    <property type="term" value="C:cytosol"/>
    <property type="evidence" value="ECO:0007669"/>
    <property type="project" value="TreeGrafter"/>
</dbReference>
<evidence type="ECO:0000256" key="7">
    <source>
        <dbReference type="HAMAP-Rule" id="MF_01217"/>
    </source>
</evidence>
<dbReference type="InterPro" id="IPR009081">
    <property type="entry name" value="PP-bd_ACP"/>
</dbReference>
<dbReference type="InterPro" id="IPR036736">
    <property type="entry name" value="ACP-like_sf"/>
</dbReference>
<dbReference type="GO" id="GO:0000035">
    <property type="term" value="F:acyl binding"/>
    <property type="evidence" value="ECO:0007669"/>
    <property type="project" value="TreeGrafter"/>
</dbReference>
<accession>A0A8J3T0H9</accession>
<dbReference type="EMBL" id="BOOK01000035">
    <property type="protein sequence ID" value="GII02772.1"/>
    <property type="molecule type" value="Genomic_DNA"/>
</dbReference>
<dbReference type="GO" id="GO:0016020">
    <property type="term" value="C:membrane"/>
    <property type="evidence" value="ECO:0007669"/>
    <property type="project" value="GOC"/>
</dbReference>
<evidence type="ECO:0000256" key="3">
    <source>
        <dbReference type="ARBA" id="ARBA00022553"/>
    </source>
</evidence>
<reference evidence="9" key="1">
    <citation type="submission" date="2021-01" db="EMBL/GenBank/DDBJ databases">
        <title>Whole genome shotgun sequence of Planobispora takensis NBRC 109077.</title>
        <authorList>
            <person name="Komaki H."/>
            <person name="Tamura T."/>
        </authorList>
    </citation>
    <scope>NUCLEOTIDE SEQUENCE</scope>
    <source>
        <strain evidence="9">NBRC 109077</strain>
    </source>
</reference>
<evidence type="ECO:0000313" key="9">
    <source>
        <dbReference type="EMBL" id="GII02772.1"/>
    </source>
</evidence>
<comment type="caution">
    <text evidence="9">The sequence shown here is derived from an EMBL/GenBank/DDBJ whole genome shotgun (WGS) entry which is preliminary data.</text>
</comment>
<comment type="PTM">
    <text evidence="7">4'-phosphopantetheine is transferred from CoA to a specific serine of apo-ACP by AcpS. This modification is essential for activity because fatty acids are bound in thioester linkage to the sulfhydryl of the prosthetic group.</text>
</comment>
<keyword evidence="4 7" id="KW-0276">Fatty acid metabolism</keyword>
<keyword evidence="5 7" id="KW-0443">Lipid metabolism</keyword>
<keyword evidence="10" id="KW-1185">Reference proteome</keyword>
<dbReference type="Pfam" id="PF00550">
    <property type="entry name" value="PP-binding"/>
    <property type="match status" value="1"/>
</dbReference>
<dbReference type="PANTHER" id="PTHR20863:SF76">
    <property type="entry name" value="CARRIER DOMAIN-CONTAINING PROTEIN"/>
    <property type="match status" value="1"/>
</dbReference>
<dbReference type="AlphaFoldDB" id="A0A8J3T0H9"/>
<dbReference type="GO" id="GO:0009245">
    <property type="term" value="P:lipid A biosynthetic process"/>
    <property type="evidence" value="ECO:0007669"/>
    <property type="project" value="TreeGrafter"/>
</dbReference>
<comment type="similarity">
    <text evidence="7">Belongs to the acyl carrier protein (ACP) family.</text>
</comment>
<evidence type="ECO:0000256" key="4">
    <source>
        <dbReference type="ARBA" id="ARBA00022832"/>
    </source>
</evidence>
<dbReference type="RefSeq" id="WP_203877096.1">
    <property type="nucleotide sequence ID" value="NZ_BOOK01000035.1"/>
</dbReference>
<feature type="modified residue" description="O-(pantetheine 4'-phosphoryl)serine" evidence="7">
    <location>
        <position position="39"/>
    </location>
</feature>
<dbReference type="PANTHER" id="PTHR20863">
    <property type="entry name" value="ACYL CARRIER PROTEIN"/>
    <property type="match status" value="1"/>
</dbReference>
<keyword evidence="7" id="KW-0963">Cytoplasm</keyword>
<keyword evidence="2 7" id="KW-0444">Lipid biosynthesis</keyword>
<keyword evidence="6 7" id="KW-0275">Fatty acid biosynthesis</keyword>
<protein>
    <recommendedName>
        <fullName evidence="7">Acyl carrier protein</fullName>
        <shortName evidence="7">ACP</shortName>
    </recommendedName>
</protein>
<dbReference type="UniPathway" id="UPA00094"/>
<evidence type="ECO:0000313" key="10">
    <source>
        <dbReference type="Proteomes" id="UP000634476"/>
    </source>
</evidence>
<proteinExistence type="inferred from homology"/>
<keyword evidence="3 7" id="KW-0597">Phosphoprotein</keyword>
<gene>
    <name evidence="7" type="primary">acpP</name>
    <name evidence="9" type="ORF">Pta02_47800</name>
</gene>
<organism evidence="9 10">
    <name type="scientific">Planobispora takensis</name>
    <dbReference type="NCBI Taxonomy" id="1367882"/>
    <lineage>
        <taxon>Bacteria</taxon>
        <taxon>Bacillati</taxon>
        <taxon>Actinomycetota</taxon>
        <taxon>Actinomycetes</taxon>
        <taxon>Streptosporangiales</taxon>
        <taxon>Streptosporangiaceae</taxon>
        <taxon>Planobispora</taxon>
    </lineage>
</organism>
<dbReference type="NCBIfam" id="NF002147">
    <property type="entry name" value="PRK00982.1-1"/>
    <property type="match status" value="1"/>
</dbReference>
<evidence type="ECO:0000256" key="1">
    <source>
        <dbReference type="ARBA" id="ARBA00022450"/>
    </source>
</evidence>
<keyword evidence="1 7" id="KW-0596">Phosphopantetheine</keyword>
<dbReference type="InterPro" id="IPR003231">
    <property type="entry name" value="ACP"/>
</dbReference>
<dbReference type="PROSITE" id="PS50075">
    <property type="entry name" value="CARRIER"/>
    <property type="match status" value="1"/>
</dbReference>